<dbReference type="Pfam" id="PF22725">
    <property type="entry name" value="GFO_IDH_MocA_C3"/>
    <property type="match status" value="1"/>
</dbReference>
<dbReference type="EMBL" id="JADEXQ010000011">
    <property type="protein sequence ID" value="MBE9029127.1"/>
    <property type="molecule type" value="Genomic_DNA"/>
</dbReference>
<evidence type="ECO:0000259" key="1">
    <source>
        <dbReference type="Pfam" id="PF01408"/>
    </source>
</evidence>
<proteinExistence type="predicted"/>
<evidence type="ECO:0000313" key="4">
    <source>
        <dbReference type="Proteomes" id="UP000625316"/>
    </source>
</evidence>
<dbReference type="GO" id="GO:0000166">
    <property type="term" value="F:nucleotide binding"/>
    <property type="evidence" value="ECO:0007669"/>
    <property type="project" value="InterPro"/>
</dbReference>
<reference evidence="3" key="1">
    <citation type="submission" date="2020-10" db="EMBL/GenBank/DDBJ databases">
        <authorList>
            <person name="Castelo-Branco R."/>
            <person name="Eusebio N."/>
            <person name="Adriana R."/>
            <person name="Vieira A."/>
            <person name="Brugerolle De Fraissinette N."/>
            <person name="Rezende De Castro R."/>
            <person name="Schneider M.P."/>
            <person name="Vasconcelos V."/>
            <person name="Leao P.N."/>
        </authorList>
    </citation>
    <scope>NUCLEOTIDE SEQUENCE</scope>
    <source>
        <strain evidence="3">LEGE 11480</strain>
    </source>
</reference>
<dbReference type="InterPro" id="IPR000683">
    <property type="entry name" value="Gfo/Idh/MocA-like_OxRdtase_N"/>
</dbReference>
<sequence>MWNSHLANTPNNPIGPTLTLRVGLIGWHQLSRPLIQVLTTIPAIELVGISHIDDTQLNPKLVHSGEKGHNCAPAIFEHYADLLPHIDAVCLALPSWHPAIGAIGLTCLKAGISVIGEHPSHTTLSMAEQLVQAATQHQCILQLGGTEPGEGALQALGQVLSNATVCAIETLHTGPCRSPDRDLSVVFDLLIHDIEHSLSIAQSSIVNITASGTQCDRSGQLDYVTATINFANGRIATLTARHTEHYKQHQITAHCQDAYIQADLRTNQVLIHRQSSPPSHNRTYQQAGWTERVATLNQDPRQTVMTQFFQHVRDGNCPTIAAAEMLQALRIATLIEARAKHVIRQRRSRIQPVAAAPMVIAQ</sequence>
<feature type="domain" description="Gfo/Idh/MocA-like oxidoreductase N-terminal" evidence="1">
    <location>
        <begin position="20"/>
        <end position="144"/>
    </location>
</feature>
<name>A0A928VK52_9CYAN</name>
<dbReference type="InterPro" id="IPR055170">
    <property type="entry name" value="GFO_IDH_MocA-like_dom"/>
</dbReference>
<dbReference type="PANTHER" id="PTHR43377:SF1">
    <property type="entry name" value="BILIVERDIN REDUCTASE A"/>
    <property type="match status" value="1"/>
</dbReference>
<dbReference type="AlphaFoldDB" id="A0A928VK52"/>
<dbReference type="RefSeq" id="WP_264323945.1">
    <property type="nucleotide sequence ID" value="NZ_JADEXQ010000011.1"/>
</dbReference>
<evidence type="ECO:0000259" key="2">
    <source>
        <dbReference type="Pfam" id="PF22725"/>
    </source>
</evidence>
<dbReference type="Proteomes" id="UP000625316">
    <property type="component" value="Unassembled WGS sequence"/>
</dbReference>
<feature type="domain" description="GFO/IDH/MocA-like oxidoreductase" evidence="2">
    <location>
        <begin position="183"/>
        <end position="260"/>
    </location>
</feature>
<dbReference type="Gene3D" id="3.30.360.10">
    <property type="entry name" value="Dihydrodipicolinate Reductase, domain 2"/>
    <property type="match status" value="1"/>
</dbReference>
<dbReference type="SUPFAM" id="SSF51735">
    <property type="entry name" value="NAD(P)-binding Rossmann-fold domains"/>
    <property type="match status" value="1"/>
</dbReference>
<evidence type="ECO:0000313" key="3">
    <source>
        <dbReference type="EMBL" id="MBE9029127.1"/>
    </source>
</evidence>
<protein>
    <submittedName>
        <fullName evidence="3">Gfo/Idh/MocA family oxidoreductase</fullName>
    </submittedName>
</protein>
<gene>
    <name evidence="3" type="ORF">IQ266_05040</name>
</gene>
<dbReference type="Pfam" id="PF01408">
    <property type="entry name" value="GFO_IDH_MocA"/>
    <property type="match status" value="1"/>
</dbReference>
<dbReference type="InterPro" id="IPR051450">
    <property type="entry name" value="Gfo/Idh/MocA_Oxidoreductases"/>
</dbReference>
<keyword evidence="4" id="KW-1185">Reference proteome</keyword>
<organism evidence="3 4">
    <name type="scientific">Romeriopsis navalis LEGE 11480</name>
    <dbReference type="NCBI Taxonomy" id="2777977"/>
    <lineage>
        <taxon>Bacteria</taxon>
        <taxon>Bacillati</taxon>
        <taxon>Cyanobacteriota</taxon>
        <taxon>Cyanophyceae</taxon>
        <taxon>Leptolyngbyales</taxon>
        <taxon>Leptolyngbyaceae</taxon>
        <taxon>Romeriopsis</taxon>
        <taxon>Romeriopsis navalis</taxon>
    </lineage>
</organism>
<dbReference type="Gene3D" id="3.40.50.720">
    <property type="entry name" value="NAD(P)-binding Rossmann-like Domain"/>
    <property type="match status" value="1"/>
</dbReference>
<dbReference type="SUPFAM" id="SSF55347">
    <property type="entry name" value="Glyceraldehyde-3-phosphate dehydrogenase-like, C-terminal domain"/>
    <property type="match status" value="1"/>
</dbReference>
<accession>A0A928VK52</accession>
<dbReference type="InterPro" id="IPR036291">
    <property type="entry name" value="NAD(P)-bd_dom_sf"/>
</dbReference>
<dbReference type="PANTHER" id="PTHR43377">
    <property type="entry name" value="BILIVERDIN REDUCTASE A"/>
    <property type="match status" value="1"/>
</dbReference>
<comment type="caution">
    <text evidence="3">The sequence shown here is derived from an EMBL/GenBank/DDBJ whole genome shotgun (WGS) entry which is preliminary data.</text>
</comment>